<evidence type="ECO:0000256" key="10">
    <source>
        <dbReference type="ARBA" id="ARBA00033474"/>
    </source>
</evidence>
<dbReference type="NCBIfam" id="NF003027">
    <property type="entry name" value="PRK03906.1"/>
    <property type="match status" value="1"/>
</dbReference>
<dbReference type="AlphaFoldDB" id="A0A928V340"/>
<dbReference type="NCBIfam" id="TIGR00695">
    <property type="entry name" value="uxuA"/>
    <property type="match status" value="1"/>
</dbReference>
<evidence type="ECO:0000313" key="13">
    <source>
        <dbReference type="Proteomes" id="UP000652567"/>
    </source>
</evidence>
<dbReference type="GO" id="GO:0008198">
    <property type="term" value="F:ferrous iron binding"/>
    <property type="evidence" value="ECO:0007669"/>
    <property type="project" value="TreeGrafter"/>
</dbReference>
<evidence type="ECO:0000256" key="8">
    <source>
        <dbReference type="ARBA" id="ARBA00023211"/>
    </source>
</evidence>
<reference evidence="12" key="1">
    <citation type="submission" date="2018-07" db="EMBL/GenBank/DDBJ databases">
        <title>Genome assembly of strain Ka43.</title>
        <authorList>
            <person name="Kukolya J."/>
            <person name="Nagy I."/>
            <person name="Horvath B."/>
            <person name="Toth A."/>
        </authorList>
    </citation>
    <scope>NUCLEOTIDE SEQUENCE</scope>
    <source>
        <strain evidence="12">KB43</strain>
    </source>
</reference>
<dbReference type="GO" id="GO:0008927">
    <property type="term" value="F:mannonate dehydratase activity"/>
    <property type="evidence" value="ECO:0007669"/>
    <property type="project" value="UniProtKB-UniRule"/>
</dbReference>
<evidence type="ECO:0000256" key="7">
    <source>
        <dbReference type="ARBA" id="ARBA00023004"/>
    </source>
</evidence>
<keyword evidence="7 11" id="KW-0408">Iron</keyword>
<evidence type="ECO:0000256" key="5">
    <source>
        <dbReference type="ARBA" id="ARBA00012927"/>
    </source>
</evidence>
<evidence type="ECO:0000313" key="12">
    <source>
        <dbReference type="EMBL" id="MBE8716928.1"/>
    </source>
</evidence>
<keyword evidence="13" id="KW-1185">Reference proteome</keyword>
<evidence type="ECO:0000256" key="6">
    <source>
        <dbReference type="ARBA" id="ARBA00016339"/>
    </source>
</evidence>
<evidence type="ECO:0000256" key="2">
    <source>
        <dbReference type="ARBA" id="ARBA00002713"/>
    </source>
</evidence>
<dbReference type="EC" id="4.2.1.8" evidence="5 11"/>
<dbReference type="HAMAP" id="MF_00106">
    <property type="entry name" value="UxuA"/>
    <property type="match status" value="1"/>
</dbReference>
<comment type="catalytic activity">
    <reaction evidence="1 11">
        <text>D-mannonate = 2-dehydro-3-deoxy-D-gluconate + H2O</text>
        <dbReference type="Rhea" id="RHEA:20097"/>
        <dbReference type="ChEBI" id="CHEBI:15377"/>
        <dbReference type="ChEBI" id="CHEBI:17767"/>
        <dbReference type="ChEBI" id="CHEBI:57990"/>
        <dbReference type="EC" id="4.2.1.8"/>
    </reaction>
</comment>
<dbReference type="Pfam" id="PF03786">
    <property type="entry name" value="UxuA"/>
    <property type="match status" value="1"/>
</dbReference>
<dbReference type="InterPro" id="IPR004628">
    <property type="entry name" value="Man_deHydtase"/>
</dbReference>
<sequence length="394" mass="43601">MKETWRWFGPADPIPLAHIAQAGATGIVTSLHDIATGDIWPLPRIIERKQIIEAQGLQWSVIESIPLHNDIKTRSGNYAHYISNYQQSLRNVAAAGLTDVCYNFMPVVDWTRTDLNYLLPDGSQALRFDLIDFIAYDVLILQRPNARLSYTEAQLQQAEQRFAAMPAERKQQLESNIIAGLPGGDGSYTRDSILQTIQLFIDLGEDTMRENLIGFLCDITPVAEELGIRLCIHPDDPPFSLFGLPRVVSTAEDIRRLISAVPSPANGITLCAGSYGSRIDNDPVAIASEFADRIYFAHLRNVTCEPDGSFYEAAHLTGGTDMVALIQVLLKEEQRRKAAGLPAVEIPFRPDHGHLIAEEIGRTGINPGYSYGGRLKGLAELRGVVHTLERLNAF</sequence>
<comment type="pathway">
    <text evidence="3 11">Carbohydrate metabolism; pentose and glucuronate interconversion.</text>
</comment>
<dbReference type="RefSeq" id="WP_193908382.1">
    <property type="nucleotide sequence ID" value="NZ_PRDL01000001.1"/>
</dbReference>
<dbReference type="InterPro" id="IPR036237">
    <property type="entry name" value="Xyl_isomerase-like_sf"/>
</dbReference>
<accession>A0A928V340</accession>
<dbReference type="SUPFAM" id="SSF51658">
    <property type="entry name" value="Xylose isomerase-like"/>
    <property type="match status" value="1"/>
</dbReference>
<dbReference type="GO" id="GO:0042840">
    <property type="term" value="P:D-glucuronate catabolic process"/>
    <property type="evidence" value="ECO:0007669"/>
    <property type="project" value="TreeGrafter"/>
</dbReference>
<comment type="caution">
    <text evidence="12">The sequence shown here is derived from an EMBL/GenBank/DDBJ whole genome shotgun (WGS) entry which is preliminary data.</text>
</comment>
<comment type="similarity">
    <text evidence="4 11">Belongs to the mannonate dehydratase family.</text>
</comment>
<keyword evidence="9 11" id="KW-0456">Lyase</keyword>
<evidence type="ECO:0000256" key="1">
    <source>
        <dbReference type="ARBA" id="ARBA00001794"/>
    </source>
</evidence>
<name>A0A928V340_9GAMM</name>
<gene>
    <name evidence="11 12" type="primary">uxuA</name>
    <name evidence="12" type="ORF">C4F51_06955</name>
</gene>
<dbReference type="PANTHER" id="PTHR30387">
    <property type="entry name" value="MANNONATE DEHYDRATASE"/>
    <property type="match status" value="1"/>
</dbReference>
<dbReference type="GO" id="GO:0030145">
    <property type="term" value="F:manganese ion binding"/>
    <property type="evidence" value="ECO:0007669"/>
    <property type="project" value="TreeGrafter"/>
</dbReference>
<keyword evidence="8 11" id="KW-0464">Manganese</keyword>
<dbReference type="PIRSF" id="PIRSF016049">
    <property type="entry name" value="Man_dehyd"/>
    <property type="match status" value="1"/>
</dbReference>
<evidence type="ECO:0000256" key="9">
    <source>
        <dbReference type="ARBA" id="ARBA00023239"/>
    </source>
</evidence>
<dbReference type="PANTHER" id="PTHR30387:SF2">
    <property type="entry name" value="MANNONATE DEHYDRATASE"/>
    <property type="match status" value="1"/>
</dbReference>
<dbReference type="Proteomes" id="UP000652567">
    <property type="component" value="Unassembled WGS sequence"/>
</dbReference>
<evidence type="ECO:0000256" key="11">
    <source>
        <dbReference type="HAMAP-Rule" id="MF_00106"/>
    </source>
</evidence>
<proteinExistence type="inferred from homology"/>
<evidence type="ECO:0000256" key="3">
    <source>
        <dbReference type="ARBA" id="ARBA00004892"/>
    </source>
</evidence>
<dbReference type="EMBL" id="PRDL01000001">
    <property type="protein sequence ID" value="MBE8716928.1"/>
    <property type="molecule type" value="Genomic_DNA"/>
</dbReference>
<evidence type="ECO:0000256" key="4">
    <source>
        <dbReference type="ARBA" id="ARBA00007389"/>
    </source>
</evidence>
<dbReference type="Gene3D" id="3.20.20.150">
    <property type="entry name" value="Divalent-metal-dependent TIM barrel enzymes"/>
    <property type="match status" value="2"/>
</dbReference>
<protein>
    <recommendedName>
        <fullName evidence="6 11">Mannonate dehydratase</fullName>
        <ecNumber evidence="5 11">4.2.1.8</ecNumber>
    </recommendedName>
    <alternativeName>
        <fullName evidence="10 11">D-mannonate hydro-lyase</fullName>
    </alternativeName>
</protein>
<comment type="function">
    <text evidence="2 11">Catalyzes the dehydration of D-mannonate.</text>
</comment>
<organism evidence="12 13">
    <name type="scientific">Cellvibrio polysaccharolyticus</name>
    <dbReference type="NCBI Taxonomy" id="2082724"/>
    <lineage>
        <taxon>Bacteria</taxon>
        <taxon>Pseudomonadati</taxon>
        <taxon>Pseudomonadota</taxon>
        <taxon>Gammaproteobacteria</taxon>
        <taxon>Cellvibrionales</taxon>
        <taxon>Cellvibrionaceae</taxon>
        <taxon>Cellvibrio</taxon>
    </lineage>
</organism>
<comment type="cofactor">
    <cofactor evidence="11">
        <name>Fe(2+)</name>
        <dbReference type="ChEBI" id="CHEBI:29033"/>
    </cofactor>
    <cofactor evidence="11">
        <name>Mn(2+)</name>
        <dbReference type="ChEBI" id="CHEBI:29035"/>
    </cofactor>
</comment>